<dbReference type="CDD" id="cd05466">
    <property type="entry name" value="PBP2_LTTR_substrate"/>
    <property type="match status" value="1"/>
</dbReference>
<sequence length="298" mass="33910">MDLKQLKYFMTIVEEQQITAAARRLHMAQPPLSHQMKMLEQELGTTLFERGPHQIELTDAGQLLAQRAEQLLTLADSTRREIDDLNKGLRGTLHLGTISSSGSILLNPGLHRFHLEYPDVHFEIHDANTYQLIDLLRQGIIEIGIVRTPFPADSFNCIYLKPEPMVAAMTGELDWCPDRSHIPLKELDQRPLIIYRRFDPLLRDAFSHARIQPVITCRNDDARTTVLWANAGLGIAVIPASAVSLAAHDRLHVKTIDEPALKTRMTAIWRRDRYLSHIAQKFLNALSYEKEELSCPSK</sequence>
<evidence type="ECO:0000256" key="2">
    <source>
        <dbReference type="ARBA" id="ARBA00023015"/>
    </source>
</evidence>
<comment type="caution">
    <text evidence="6">The sequence shown here is derived from an EMBL/GenBank/DDBJ whole genome shotgun (WGS) entry which is preliminary data.</text>
</comment>
<dbReference type="InterPro" id="IPR005119">
    <property type="entry name" value="LysR_subst-bd"/>
</dbReference>
<keyword evidence="4" id="KW-0804">Transcription</keyword>
<evidence type="ECO:0000256" key="3">
    <source>
        <dbReference type="ARBA" id="ARBA00023125"/>
    </source>
</evidence>
<comment type="similarity">
    <text evidence="1">Belongs to the LysR transcriptional regulatory family.</text>
</comment>
<dbReference type="Pfam" id="PF00126">
    <property type="entry name" value="HTH_1"/>
    <property type="match status" value="1"/>
</dbReference>
<dbReference type="InterPro" id="IPR036390">
    <property type="entry name" value="WH_DNA-bd_sf"/>
</dbReference>
<dbReference type="Proteomes" id="UP000430222">
    <property type="component" value="Unassembled WGS sequence"/>
</dbReference>
<dbReference type="InterPro" id="IPR000847">
    <property type="entry name" value="LysR_HTH_N"/>
</dbReference>
<dbReference type="InterPro" id="IPR036388">
    <property type="entry name" value="WH-like_DNA-bd_sf"/>
</dbReference>
<dbReference type="SUPFAM" id="SSF46785">
    <property type="entry name" value="Winged helix' DNA-binding domain"/>
    <property type="match status" value="1"/>
</dbReference>
<dbReference type="Pfam" id="PF03466">
    <property type="entry name" value="LysR_substrate"/>
    <property type="match status" value="1"/>
</dbReference>
<dbReference type="Gene3D" id="3.40.190.290">
    <property type="match status" value="1"/>
</dbReference>
<dbReference type="InterPro" id="IPR050950">
    <property type="entry name" value="HTH-type_LysR_regulators"/>
</dbReference>
<dbReference type="PANTHER" id="PTHR30419:SF28">
    <property type="entry name" value="HTH-TYPE TRANSCRIPTIONAL REGULATOR BSDA"/>
    <property type="match status" value="1"/>
</dbReference>
<gene>
    <name evidence="6" type="ORF">FYJ78_06765</name>
</gene>
<dbReference type="GO" id="GO:0005829">
    <property type="term" value="C:cytosol"/>
    <property type="evidence" value="ECO:0007669"/>
    <property type="project" value="TreeGrafter"/>
</dbReference>
<dbReference type="PRINTS" id="PR00039">
    <property type="entry name" value="HTHLYSR"/>
</dbReference>
<dbReference type="RefSeq" id="WP_154620647.1">
    <property type="nucleotide sequence ID" value="NZ_CBCTNG010000011.1"/>
</dbReference>
<keyword evidence="2" id="KW-0805">Transcription regulation</keyword>
<protein>
    <submittedName>
        <fullName evidence="6">LysR family transcriptional regulator</fullName>
    </submittedName>
</protein>
<name>A0A6I2UUK0_9FIRM</name>
<dbReference type="SUPFAM" id="SSF53850">
    <property type="entry name" value="Periplasmic binding protein-like II"/>
    <property type="match status" value="1"/>
</dbReference>
<reference evidence="6 7" key="1">
    <citation type="submission" date="2019-08" db="EMBL/GenBank/DDBJ databases">
        <title>In-depth cultivation of the pig gut microbiome towards novel bacterial diversity and tailored functional studies.</title>
        <authorList>
            <person name="Wylensek D."/>
            <person name="Hitch T.C.A."/>
            <person name="Clavel T."/>
        </authorList>
    </citation>
    <scope>NUCLEOTIDE SEQUENCE [LARGE SCALE GENOMIC DNA]</scope>
    <source>
        <strain evidence="7">WCA-380-WT-3B3</strain>
    </source>
</reference>
<proteinExistence type="inferred from homology"/>
<organism evidence="6 7">
    <name type="scientific">Selenomonas montiformis</name>
    <dbReference type="NCBI Taxonomy" id="2652285"/>
    <lineage>
        <taxon>Bacteria</taxon>
        <taxon>Bacillati</taxon>
        <taxon>Bacillota</taxon>
        <taxon>Negativicutes</taxon>
        <taxon>Selenomonadales</taxon>
        <taxon>Selenomonadaceae</taxon>
        <taxon>Selenomonas</taxon>
    </lineage>
</organism>
<dbReference type="PROSITE" id="PS50931">
    <property type="entry name" value="HTH_LYSR"/>
    <property type="match status" value="1"/>
</dbReference>
<dbReference type="GO" id="GO:0003677">
    <property type="term" value="F:DNA binding"/>
    <property type="evidence" value="ECO:0007669"/>
    <property type="project" value="UniProtKB-KW"/>
</dbReference>
<dbReference type="EMBL" id="VUNL01000006">
    <property type="protein sequence ID" value="MSV24887.1"/>
    <property type="molecule type" value="Genomic_DNA"/>
</dbReference>
<dbReference type="GO" id="GO:0003700">
    <property type="term" value="F:DNA-binding transcription factor activity"/>
    <property type="evidence" value="ECO:0007669"/>
    <property type="project" value="InterPro"/>
</dbReference>
<evidence type="ECO:0000259" key="5">
    <source>
        <dbReference type="PROSITE" id="PS50931"/>
    </source>
</evidence>
<evidence type="ECO:0000313" key="6">
    <source>
        <dbReference type="EMBL" id="MSV24887.1"/>
    </source>
</evidence>
<dbReference type="Gene3D" id="1.10.10.10">
    <property type="entry name" value="Winged helix-like DNA-binding domain superfamily/Winged helix DNA-binding domain"/>
    <property type="match status" value="1"/>
</dbReference>
<dbReference type="AlphaFoldDB" id="A0A6I2UUK0"/>
<dbReference type="FunFam" id="1.10.10.10:FF:000001">
    <property type="entry name" value="LysR family transcriptional regulator"/>
    <property type="match status" value="1"/>
</dbReference>
<dbReference type="PANTHER" id="PTHR30419">
    <property type="entry name" value="HTH-TYPE TRANSCRIPTIONAL REGULATOR YBHD"/>
    <property type="match status" value="1"/>
</dbReference>
<keyword evidence="7" id="KW-1185">Reference proteome</keyword>
<feature type="domain" description="HTH lysR-type" evidence="5">
    <location>
        <begin position="1"/>
        <end position="58"/>
    </location>
</feature>
<evidence type="ECO:0000256" key="1">
    <source>
        <dbReference type="ARBA" id="ARBA00009437"/>
    </source>
</evidence>
<evidence type="ECO:0000256" key="4">
    <source>
        <dbReference type="ARBA" id="ARBA00023163"/>
    </source>
</evidence>
<accession>A0A6I2UUK0</accession>
<keyword evidence="3" id="KW-0238">DNA-binding</keyword>
<evidence type="ECO:0000313" key="7">
    <source>
        <dbReference type="Proteomes" id="UP000430222"/>
    </source>
</evidence>